<organism evidence="1 2">
    <name type="scientific">Ovis ammon polii x Ovis aries</name>
    <dbReference type="NCBI Taxonomy" id="2918886"/>
    <lineage>
        <taxon>Eukaryota</taxon>
        <taxon>Metazoa</taxon>
        <taxon>Chordata</taxon>
        <taxon>Craniata</taxon>
        <taxon>Vertebrata</taxon>
        <taxon>Euteleostomi</taxon>
        <taxon>Mammalia</taxon>
        <taxon>Eutheria</taxon>
        <taxon>Laurasiatheria</taxon>
        <taxon>Artiodactyla</taxon>
        <taxon>Ruminantia</taxon>
        <taxon>Pecora</taxon>
        <taxon>Bovidae</taxon>
        <taxon>Caprinae</taxon>
        <taxon>Ovis</taxon>
    </lineage>
</organism>
<dbReference type="Proteomes" id="UP001057279">
    <property type="component" value="Linkage Group LG16"/>
</dbReference>
<proteinExistence type="predicted"/>
<keyword evidence="2" id="KW-1185">Reference proteome</keyword>
<name>A0ACB9UIM6_9CETA</name>
<reference evidence="1" key="1">
    <citation type="submission" date="2022-03" db="EMBL/GenBank/DDBJ databases">
        <title>Genomic analyses of argali, domestic sheep and their hybrids provide insights into chromosomal evolution, heterosis and genetic basis of agronomic traits.</title>
        <authorList>
            <person name="Li M."/>
        </authorList>
    </citation>
    <scope>NUCLEOTIDE SEQUENCE</scope>
    <source>
        <strain evidence="1">F1 hybrid</strain>
    </source>
</reference>
<dbReference type="EMBL" id="CM043041">
    <property type="protein sequence ID" value="KAI4571027.1"/>
    <property type="molecule type" value="Genomic_DNA"/>
</dbReference>
<accession>A0ACB9UIM6</accession>
<comment type="caution">
    <text evidence="1">The sequence shown here is derived from an EMBL/GenBank/DDBJ whole genome shotgun (WGS) entry which is preliminary data.</text>
</comment>
<gene>
    <name evidence="1" type="ORF">MJG53_013133</name>
</gene>
<evidence type="ECO:0000313" key="2">
    <source>
        <dbReference type="Proteomes" id="UP001057279"/>
    </source>
</evidence>
<evidence type="ECO:0000313" key="1">
    <source>
        <dbReference type="EMBL" id="KAI4571027.1"/>
    </source>
</evidence>
<sequence>MPPEIQVLVRSSGAETCKDLEEVLRKKQKLKKWTVVRVQGEDFLMPVSDVEMLGFEVSEGHDEGDRAREPQSAVSVVPPDEGQQESQDGQHLPGAKDLSRGQGQKALPPETIPETGELEGQMPSQENLEKDLLEDTGVTRTLLSQEPELVQDGEGDISTTSGSRRGPLKNRRHVLRKRDRSPTCQDERPEAATCLEQGELSGQRGSHSVGSSGTVGPTSVPEGAETPGRALCECRKSESKMGSMDAYEQVQKGPLKLKGGPELGVTKRKKKKDRDKAKLLQTMGKIQKNQEEDLRRHLDKRTPAQVAFEKGQKALPPETIPETGELEGQMPSQENLEKDLLEDTGVTRSLPSQEPELVQDGEGDISTTSGSRRGPLKNHRHVLRKRDRSPTCQDERSEAATCLEQGKLSGQRASHSVGSSGTVGPTSVPEGAETPGRAPCECRVCKKSFPYQSQLTLHQRTHTGGRPFQCNICAKGFMQPSDLRVHERIHTGEKPYSCDLCLKKFTHHSTLRAHRRTHTQEKPFRCEQCDRAFGRRGNLNVHQRTHSGVKPYVCPECHCAFRQLGALKRHQKIHSK</sequence>
<protein>
    <submittedName>
        <fullName evidence="1">Uncharacterized protein</fullName>
    </submittedName>
</protein>